<gene>
    <name evidence="4" type="ORF">DJ533_16305</name>
</gene>
<name>A0A2S2FGC3_9GAMM</name>
<reference evidence="4" key="1">
    <citation type="submission" date="2019-08" db="EMBL/GenBank/DDBJ databases">
        <title>The complete genome of Acinetobacter defluvii strain WCHAD010030.</title>
        <authorList>
            <person name="Hu Y."/>
            <person name="Qin J."/>
            <person name="Feng Y."/>
            <person name="Zong Z."/>
        </authorList>
    </citation>
    <scope>NUCLEOTIDE SEQUENCE</scope>
    <source>
        <strain evidence="4">WCHA30</strain>
    </source>
</reference>
<accession>A0A2S2FGC3</accession>
<feature type="domain" description="DUF3298" evidence="3">
    <location>
        <begin position="222"/>
        <end position="300"/>
    </location>
</feature>
<keyword evidence="2" id="KW-0732">Signal</keyword>
<dbReference type="KEGG" id="adv:DJ533_16305"/>
<dbReference type="InterPro" id="IPR037126">
    <property type="entry name" value="PdaC/RsiV-like_sf"/>
</dbReference>
<feature type="signal peptide" evidence="2">
    <location>
        <begin position="1"/>
        <end position="20"/>
    </location>
</feature>
<feature type="chain" id="PRO_5015602567" evidence="2">
    <location>
        <begin position="21"/>
        <end position="330"/>
    </location>
</feature>
<feature type="region of interest" description="Disordered" evidence="1">
    <location>
        <begin position="110"/>
        <end position="131"/>
    </location>
</feature>
<evidence type="ECO:0000313" key="5">
    <source>
        <dbReference type="Proteomes" id="UP000245977"/>
    </source>
</evidence>
<dbReference type="Gene3D" id="3.30.565.40">
    <property type="entry name" value="Fervidobacterium nodosum Rt17-B1 like"/>
    <property type="match status" value="1"/>
</dbReference>
<feature type="compositionally biased region" description="Basic and acidic residues" evidence="1">
    <location>
        <begin position="110"/>
        <end position="124"/>
    </location>
</feature>
<dbReference type="STRING" id="1871111.GCA_001704615_02628"/>
<sequence length="330" mass="36403">MLDQKRTLVLSMLMATFALSACQPKADQKEQKQPVEQSSSSEAVDTTLTLQGQSEKVAVELPECSGNSCPEFSVERLHTNQFVVDNIIDQAILKNLDQILDVGNQSKSIQEEKKKTEQQQKQDEQQASSSVIAANAAKTPAQSMADQLKPYVATFTALQQELLSLGASSKISVSVSPKILNSTEPLATVVLNTSSYLGGAHGSASQVYYNFDLKHQKQVGLDDIIAPNQKKELEKLAYEAFKVWVTDNKLADNLQEYEQVWKFKLSNNFYLGKNGLILQYGEYEIGPYVVGLPRLEIPYSALKTVLKQPYLPAELLVDQPASATLAAKNK</sequence>
<dbReference type="Gene3D" id="3.90.640.20">
    <property type="entry name" value="Heat-shock cognate protein, ATPase"/>
    <property type="match status" value="1"/>
</dbReference>
<keyword evidence="5" id="KW-1185">Reference proteome</keyword>
<evidence type="ECO:0000256" key="1">
    <source>
        <dbReference type="SAM" id="MobiDB-lite"/>
    </source>
</evidence>
<feature type="compositionally biased region" description="Polar residues" evidence="1">
    <location>
        <begin position="34"/>
        <end position="48"/>
    </location>
</feature>
<dbReference type="InterPro" id="IPR021729">
    <property type="entry name" value="DUF3298"/>
</dbReference>
<protein>
    <submittedName>
        <fullName evidence="4">DUF3298 domain-containing protein</fullName>
    </submittedName>
</protein>
<dbReference type="PROSITE" id="PS51257">
    <property type="entry name" value="PROKAR_LIPOPROTEIN"/>
    <property type="match status" value="1"/>
</dbReference>
<proteinExistence type="predicted"/>
<dbReference type="EMBL" id="CP029397">
    <property type="protein sequence ID" value="AWL30016.1"/>
    <property type="molecule type" value="Genomic_DNA"/>
</dbReference>
<organism evidence="4 5">
    <name type="scientific">Acinetobacter defluvii</name>
    <dbReference type="NCBI Taxonomy" id="1871111"/>
    <lineage>
        <taxon>Bacteria</taxon>
        <taxon>Pseudomonadati</taxon>
        <taxon>Pseudomonadota</taxon>
        <taxon>Gammaproteobacteria</taxon>
        <taxon>Moraxellales</taxon>
        <taxon>Moraxellaceae</taxon>
        <taxon>Acinetobacter</taxon>
    </lineage>
</organism>
<evidence type="ECO:0000313" key="4">
    <source>
        <dbReference type="EMBL" id="AWL30016.1"/>
    </source>
</evidence>
<dbReference type="AlphaFoldDB" id="A0A2S2FGC3"/>
<feature type="region of interest" description="Disordered" evidence="1">
    <location>
        <begin position="28"/>
        <end position="48"/>
    </location>
</feature>
<dbReference type="OrthoDB" id="8610451at2"/>
<evidence type="ECO:0000256" key="2">
    <source>
        <dbReference type="SAM" id="SignalP"/>
    </source>
</evidence>
<dbReference type="RefSeq" id="WP_065993489.1">
    <property type="nucleotide sequence ID" value="NZ_CP029397.2"/>
</dbReference>
<evidence type="ECO:0000259" key="3">
    <source>
        <dbReference type="Pfam" id="PF11738"/>
    </source>
</evidence>
<dbReference type="Pfam" id="PF11738">
    <property type="entry name" value="DUF3298"/>
    <property type="match status" value="1"/>
</dbReference>
<dbReference type="Proteomes" id="UP000245977">
    <property type="component" value="Chromosome"/>
</dbReference>